<dbReference type="SUPFAM" id="SSF53448">
    <property type="entry name" value="Nucleotide-diphospho-sugar transferases"/>
    <property type="match status" value="1"/>
</dbReference>
<feature type="compositionally biased region" description="Basic and acidic residues" evidence="1">
    <location>
        <begin position="178"/>
        <end position="189"/>
    </location>
</feature>
<dbReference type="InterPro" id="IPR050793">
    <property type="entry name" value="CMP-NeuNAc_synthase"/>
</dbReference>
<feature type="domain" description="Immunoglobulin V-set" evidence="3">
    <location>
        <begin position="313"/>
        <end position="421"/>
    </location>
</feature>
<dbReference type="PANTHER" id="PTHR21485:SF3">
    <property type="entry name" value="N-ACYLNEURAMINATE CYTIDYLYLTRANSFERASE"/>
    <property type="match status" value="1"/>
</dbReference>
<evidence type="ECO:0000256" key="1">
    <source>
        <dbReference type="SAM" id="MobiDB-lite"/>
    </source>
</evidence>
<keyword evidence="5" id="KW-1185">Reference proteome</keyword>
<dbReference type="AlphaFoldDB" id="A0AAV9SI40"/>
<dbReference type="Pfam" id="PF02348">
    <property type="entry name" value="CTP_transf_3"/>
    <property type="match status" value="1"/>
</dbReference>
<dbReference type="Proteomes" id="UP001311232">
    <property type="component" value="Unassembled WGS sequence"/>
</dbReference>
<dbReference type="Gene3D" id="3.90.550.10">
    <property type="entry name" value="Spore Coat Polysaccharide Biosynthesis Protein SpsA, Chain A"/>
    <property type="match status" value="1"/>
</dbReference>
<evidence type="ECO:0000313" key="5">
    <source>
        <dbReference type="Proteomes" id="UP001311232"/>
    </source>
</evidence>
<comment type="caution">
    <text evidence="4">The sequence shown here is derived from an EMBL/GenBank/DDBJ whole genome shotgun (WGS) entry which is preliminary data.</text>
</comment>
<gene>
    <name evidence="4" type="ORF">CRENBAI_013466</name>
</gene>
<dbReference type="Pfam" id="PF07686">
    <property type="entry name" value="V-set"/>
    <property type="match status" value="1"/>
</dbReference>
<dbReference type="InterPro" id="IPR036179">
    <property type="entry name" value="Ig-like_dom_sf"/>
</dbReference>
<feature type="region of interest" description="Disordered" evidence="1">
    <location>
        <begin position="170"/>
        <end position="190"/>
    </location>
</feature>
<feature type="transmembrane region" description="Helical" evidence="2">
    <location>
        <begin position="286"/>
        <end position="307"/>
    </location>
</feature>
<evidence type="ECO:0000256" key="2">
    <source>
        <dbReference type="SAM" id="Phobius"/>
    </source>
</evidence>
<reference evidence="4 5" key="1">
    <citation type="submission" date="2021-06" db="EMBL/GenBank/DDBJ databases">
        <authorList>
            <person name="Palmer J.M."/>
        </authorList>
    </citation>
    <scope>NUCLEOTIDE SEQUENCE [LARGE SCALE GENOMIC DNA]</scope>
    <source>
        <strain evidence="4 5">MEX-2019</strain>
        <tissue evidence="4">Muscle</tissue>
    </source>
</reference>
<dbReference type="InterPro" id="IPR013783">
    <property type="entry name" value="Ig-like_fold"/>
</dbReference>
<dbReference type="EMBL" id="JAHHUM010000316">
    <property type="protein sequence ID" value="KAK5621128.1"/>
    <property type="molecule type" value="Genomic_DNA"/>
</dbReference>
<dbReference type="SUPFAM" id="SSF48726">
    <property type="entry name" value="Immunoglobulin"/>
    <property type="match status" value="1"/>
</dbReference>
<feature type="transmembrane region" description="Helical" evidence="2">
    <location>
        <begin position="440"/>
        <end position="464"/>
    </location>
</feature>
<keyword evidence="2" id="KW-1133">Transmembrane helix</keyword>
<dbReference type="InterPro" id="IPR013106">
    <property type="entry name" value="Ig_V-set"/>
</dbReference>
<dbReference type="CDD" id="cd02513">
    <property type="entry name" value="CMP-NeuAc_Synthase"/>
    <property type="match status" value="1"/>
</dbReference>
<evidence type="ECO:0000313" key="4">
    <source>
        <dbReference type="EMBL" id="KAK5621128.1"/>
    </source>
</evidence>
<organism evidence="4 5">
    <name type="scientific">Crenichthys baileyi</name>
    <name type="common">White River springfish</name>
    <dbReference type="NCBI Taxonomy" id="28760"/>
    <lineage>
        <taxon>Eukaryota</taxon>
        <taxon>Metazoa</taxon>
        <taxon>Chordata</taxon>
        <taxon>Craniata</taxon>
        <taxon>Vertebrata</taxon>
        <taxon>Euteleostomi</taxon>
        <taxon>Actinopterygii</taxon>
        <taxon>Neopterygii</taxon>
        <taxon>Teleostei</taxon>
        <taxon>Neoteleostei</taxon>
        <taxon>Acanthomorphata</taxon>
        <taxon>Ovalentaria</taxon>
        <taxon>Atherinomorphae</taxon>
        <taxon>Cyprinodontiformes</taxon>
        <taxon>Goodeidae</taxon>
        <taxon>Crenichthys</taxon>
    </lineage>
</organism>
<feature type="region of interest" description="Disordered" evidence="1">
    <location>
        <begin position="1"/>
        <end position="25"/>
    </location>
</feature>
<dbReference type="InterPro" id="IPR003329">
    <property type="entry name" value="Cytidylyl_trans"/>
</dbReference>
<evidence type="ECO:0000259" key="3">
    <source>
        <dbReference type="Pfam" id="PF07686"/>
    </source>
</evidence>
<sequence length="482" mass="54177">MADRKQLPSEENDLQDGTSSSRKPRHVDALILARGGSKRIPLKNIKPLAGEPLIVWVLRAAIDCGKFDSVWVSTDHDEIEKGAKSWGAKVHRRSPKVFRDCSTSLEIIKKFLEKNPYVTVVCNIQATSPCLHPSHLQEALKKITEDGFDSVFSVVRRHQFCWKEVKKGSDQCTQPENLDPKNRPRRPDWDGELYENGSFYFATRELIMKKGCLKGEDDLQEPAAHHPQLLSLCRLCFLLQCVPGPAHLNQMAELPPQNVLSFSKLLLMTSFDSGVLKQRKISKEKMICRILLLIILNSCLCAATFVVNVTQSCYQAEENHNITLEWTFTTRPHGSWRQLFILCEVIAPPRELVLYQVHEGVEVSESQDEQFSGRVQSDKDVLREGRIRLHVSRLRTEDSGLYLCDVKTDEGFNSGRCRLNVSAAANVSPTQRPTVDPEPVGAGMICLYVLIGLTPAAAAAALLVKRRLNYCFVNNTNSNSVV</sequence>
<protein>
    <recommendedName>
        <fullName evidence="3">Immunoglobulin V-set domain-containing protein</fullName>
    </recommendedName>
</protein>
<proteinExistence type="predicted"/>
<dbReference type="GO" id="GO:0008781">
    <property type="term" value="F:N-acylneuraminate cytidylyltransferase activity"/>
    <property type="evidence" value="ECO:0007669"/>
    <property type="project" value="TreeGrafter"/>
</dbReference>
<accession>A0AAV9SI40</accession>
<dbReference type="Gene3D" id="2.60.40.10">
    <property type="entry name" value="Immunoglobulins"/>
    <property type="match status" value="1"/>
</dbReference>
<dbReference type="InterPro" id="IPR029044">
    <property type="entry name" value="Nucleotide-diphossugar_trans"/>
</dbReference>
<name>A0AAV9SI40_9TELE</name>
<dbReference type="PANTHER" id="PTHR21485">
    <property type="entry name" value="HAD SUPERFAMILY MEMBERS CMAS AND KDSC"/>
    <property type="match status" value="1"/>
</dbReference>
<keyword evidence="2" id="KW-0812">Transmembrane</keyword>
<keyword evidence="2" id="KW-0472">Membrane</keyword>